<dbReference type="AlphaFoldDB" id="C2XS18"/>
<dbReference type="RefSeq" id="WP_002064621.1">
    <property type="nucleotide sequence ID" value="NZ_CM000737.1"/>
</dbReference>
<protein>
    <submittedName>
        <fullName evidence="1">Uncharacterized protein</fullName>
    </submittedName>
</protein>
<proteinExistence type="predicted"/>
<evidence type="ECO:0000313" key="1">
    <source>
        <dbReference type="EMBL" id="EEL71470.1"/>
    </source>
</evidence>
<name>C2XS18_BACMY</name>
<sequence>MFSKCIALVLNKNDKAPFYEGREYPSQCRSGEPYIVAVACFSTPIQI</sequence>
<accession>C2XS18</accession>
<dbReference type="Proteomes" id="UP000001753">
    <property type="component" value="Chromosome"/>
</dbReference>
<organism evidence="1">
    <name type="scientific">Bacillus mycoides</name>
    <dbReference type="NCBI Taxonomy" id="1405"/>
    <lineage>
        <taxon>Bacteria</taxon>
        <taxon>Bacillati</taxon>
        <taxon>Bacillota</taxon>
        <taxon>Bacilli</taxon>
        <taxon>Bacillales</taxon>
        <taxon>Bacillaceae</taxon>
        <taxon>Bacillus</taxon>
        <taxon>Bacillus cereus group</taxon>
    </lineage>
</organism>
<dbReference type="HOGENOM" id="CLU_3164385_0_0_9"/>
<reference evidence="1" key="1">
    <citation type="journal article" date="2012" name="Genome Res.">
        <title>Genomic characterization of the Bacillus cereus sensu lato species: Backdrop to the evolution of Bacillus anthracis.</title>
        <authorList>
            <person name="Zwick M.E."/>
            <person name="Joseph S.J."/>
            <person name="Didelot X."/>
            <person name="Chen P.E."/>
            <person name="Bishop-Lilly K.A."/>
            <person name="Stewart A.C."/>
            <person name="Willner K."/>
            <person name="Nolan N."/>
            <person name="Lentz S."/>
            <person name="Thomason M.K."/>
            <person name="Sozhamannan S."/>
            <person name="Mateczun A.J."/>
            <person name="Du L."/>
            <person name="Read T.D."/>
        </authorList>
    </citation>
    <scope>NUCLEOTIDE SEQUENCE [LARGE SCALE GENOMIC DNA]</scope>
    <source>
        <strain evidence="1">AH603</strain>
    </source>
</reference>
<comment type="caution">
    <text evidence="1">The sequence shown here is derived from an EMBL/GenBank/DDBJ whole genome shotgun (WGS) entry which is preliminary data.</text>
</comment>
<gene>
    <name evidence="1" type="ORF">bcere0026_14830</name>
</gene>
<dbReference type="EMBL" id="ACMP01000054">
    <property type="protein sequence ID" value="EEL71470.1"/>
    <property type="molecule type" value="Genomic_DNA"/>
</dbReference>